<dbReference type="SMART" id="SM00746">
    <property type="entry name" value="TRASH"/>
    <property type="match status" value="1"/>
</dbReference>
<organism evidence="2">
    <name type="scientific">uncultured archaeon W4-93a</name>
    <dbReference type="NCBI Taxonomy" id="1131007"/>
    <lineage>
        <taxon>Archaea</taxon>
        <taxon>environmental samples</taxon>
    </lineage>
</organism>
<dbReference type="AlphaFoldDB" id="H9BWY8"/>
<name>H9BWY8_9ARCH</name>
<evidence type="ECO:0000259" key="1">
    <source>
        <dbReference type="SMART" id="SM00746"/>
    </source>
</evidence>
<evidence type="ECO:0000313" key="2">
    <source>
        <dbReference type="EMBL" id="AFD03310.1"/>
    </source>
</evidence>
<dbReference type="GO" id="GO:0016491">
    <property type="term" value="F:oxidoreductase activity"/>
    <property type="evidence" value="ECO:0007669"/>
    <property type="project" value="InterPro"/>
</dbReference>
<feature type="domain" description="TRASH" evidence="1">
    <location>
        <begin position="3"/>
        <end position="39"/>
    </location>
</feature>
<reference evidence="2" key="1">
    <citation type="submission" date="2011-11" db="EMBL/GenBank/DDBJ databases">
        <title>Construction and analysis of a metagenome of deep-sea sediment.</title>
        <authorList>
            <person name="Huo Y.-Y."/>
            <person name="Cheng H."/>
            <person name="Wu M."/>
        </authorList>
    </citation>
    <scope>NUCLEOTIDE SEQUENCE</scope>
</reference>
<dbReference type="SUPFAM" id="SSF47240">
    <property type="entry name" value="Ferritin-like"/>
    <property type="match status" value="1"/>
</dbReference>
<protein>
    <recommendedName>
        <fullName evidence="1">TRASH domain-containing protein</fullName>
    </recommendedName>
</protein>
<dbReference type="InterPro" id="IPR012348">
    <property type="entry name" value="RNR-like"/>
</dbReference>
<dbReference type="Pfam" id="PF04945">
    <property type="entry name" value="YHS"/>
    <property type="match status" value="1"/>
</dbReference>
<dbReference type="EMBL" id="JQ085821">
    <property type="protein sequence ID" value="AFD03310.1"/>
    <property type="molecule type" value="Genomic_DNA"/>
</dbReference>
<dbReference type="InterPro" id="IPR009078">
    <property type="entry name" value="Ferritin-like_SF"/>
</dbReference>
<dbReference type="Gene3D" id="1.10.620.20">
    <property type="entry name" value="Ribonucleotide Reductase, subunit A"/>
    <property type="match status" value="1"/>
</dbReference>
<sequence length="47" mass="5540">MKDPVCGMEVSEKNDFVEYEGRKFHFCCASCRWAFENDPKQFVSEQS</sequence>
<proteinExistence type="predicted"/>
<dbReference type="InterPro" id="IPR011017">
    <property type="entry name" value="TRASH_dom"/>
</dbReference>
<dbReference type="InterPro" id="IPR007029">
    <property type="entry name" value="YHS_dom"/>
</dbReference>
<accession>H9BWY8</accession>